<dbReference type="Gene3D" id="3.30.230.60">
    <property type="entry name" value="Formaldehyde-activating enzyme"/>
    <property type="match status" value="1"/>
</dbReference>
<protein>
    <submittedName>
        <fullName evidence="3">Formaldehyde-activating enzyme</fullName>
    </submittedName>
</protein>
<dbReference type="RefSeq" id="WP_345099816.1">
    <property type="nucleotide sequence ID" value="NZ_BAABGS010000071.1"/>
</dbReference>
<keyword evidence="1" id="KW-0456">Lyase</keyword>
<dbReference type="Pfam" id="PF08714">
    <property type="entry name" value="Fae"/>
    <property type="match status" value="1"/>
</dbReference>
<dbReference type="InterPro" id="IPR037075">
    <property type="entry name" value="HCHO-activating_enzyme_sf"/>
</dbReference>
<accession>A0ABW5DJF2</accession>
<dbReference type="Proteomes" id="UP001597373">
    <property type="component" value="Unassembled WGS sequence"/>
</dbReference>
<sequence length="180" mass="19546">MSEIWFRAGEATVFASEGQATDAMPEVVIGSVKGPVGTAFATMLGQTAGHTRMFIIRDCNQMVRPAAIMTSKVTITSSAYIELLGGVVQAALGDAIVDCVAENIIPREIVDDIAIIATIWLDPRCATDPNLDKKELYKNNYEAMKLAISRAMKGEPTVDELIANRKTIRHYALEGIDIDD</sequence>
<reference evidence="4" key="1">
    <citation type="journal article" date="2019" name="Int. J. Syst. Evol. Microbiol.">
        <title>The Global Catalogue of Microorganisms (GCM) 10K type strain sequencing project: providing services to taxonomists for standard genome sequencing and annotation.</title>
        <authorList>
            <consortium name="The Broad Institute Genomics Platform"/>
            <consortium name="The Broad Institute Genome Sequencing Center for Infectious Disease"/>
            <person name="Wu L."/>
            <person name="Ma J."/>
        </authorList>
    </citation>
    <scope>NUCLEOTIDE SEQUENCE [LARGE SCALE GENOMIC DNA]</scope>
    <source>
        <strain evidence="4">KCTC 23707</strain>
    </source>
</reference>
<dbReference type="InterPro" id="IPR014826">
    <property type="entry name" value="HCHO-activating_enzyme"/>
</dbReference>
<dbReference type="InterPro" id="IPR020568">
    <property type="entry name" value="Ribosomal_Su5_D2-typ_SF"/>
</dbReference>
<name>A0ABW5DJF2_9HYPH</name>
<evidence type="ECO:0000313" key="3">
    <source>
        <dbReference type="EMBL" id="MFD2261203.1"/>
    </source>
</evidence>
<evidence type="ECO:0000259" key="2">
    <source>
        <dbReference type="Pfam" id="PF08714"/>
    </source>
</evidence>
<dbReference type="SUPFAM" id="SSF54211">
    <property type="entry name" value="Ribosomal protein S5 domain 2-like"/>
    <property type="match status" value="1"/>
</dbReference>
<gene>
    <name evidence="3" type="primary">fae</name>
    <name evidence="3" type="ORF">ACFSMZ_15745</name>
</gene>
<evidence type="ECO:0000313" key="4">
    <source>
        <dbReference type="Proteomes" id="UP001597373"/>
    </source>
</evidence>
<organism evidence="3 4">
    <name type="scientific">Chelativorans composti</name>
    <dbReference type="NCBI Taxonomy" id="768533"/>
    <lineage>
        <taxon>Bacteria</taxon>
        <taxon>Pseudomonadati</taxon>
        <taxon>Pseudomonadota</taxon>
        <taxon>Alphaproteobacteria</taxon>
        <taxon>Hyphomicrobiales</taxon>
        <taxon>Phyllobacteriaceae</taxon>
        <taxon>Chelativorans</taxon>
    </lineage>
</organism>
<dbReference type="EMBL" id="JBHUIR010000062">
    <property type="protein sequence ID" value="MFD2261203.1"/>
    <property type="molecule type" value="Genomic_DNA"/>
</dbReference>
<proteinExistence type="predicted"/>
<dbReference type="NCBIfam" id="TIGR03126">
    <property type="entry name" value="one_C_fae"/>
    <property type="match status" value="1"/>
</dbReference>
<evidence type="ECO:0000256" key="1">
    <source>
        <dbReference type="ARBA" id="ARBA00023239"/>
    </source>
</evidence>
<keyword evidence="4" id="KW-1185">Reference proteome</keyword>
<feature type="domain" description="Formaldehyde-activating enzyme" evidence="2">
    <location>
        <begin position="9"/>
        <end position="171"/>
    </location>
</feature>
<comment type="caution">
    <text evidence="3">The sequence shown here is derived from an EMBL/GenBank/DDBJ whole genome shotgun (WGS) entry which is preliminary data.</text>
</comment>